<name>A0ABQ3IRM8_9GAMM</name>
<protein>
    <submittedName>
        <fullName evidence="1">Uncharacterized protein</fullName>
    </submittedName>
</protein>
<dbReference type="EMBL" id="BNAH01000006">
    <property type="protein sequence ID" value="GHE89529.1"/>
    <property type="molecule type" value="Genomic_DNA"/>
</dbReference>
<reference evidence="2" key="1">
    <citation type="journal article" date="2019" name="Int. J. Syst. Evol. Microbiol.">
        <title>The Global Catalogue of Microorganisms (GCM) 10K type strain sequencing project: providing services to taxonomists for standard genome sequencing and annotation.</title>
        <authorList>
            <consortium name="The Broad Institute Genomics Platform"/>
            <consortium name="The Broad Institute Genome Sequencing Center for Infectious Disease"/>
            <person name="Wu L."/>
            <person name="Ma J."/>
        </authorList>
    </citation>
    <scope>NUCLEOTIDE SEQUENCE [LARGE SCALE GENOMIC DNA]</scope>
    <source>
        <strain evidence="2">CGMCC 1.15922</strain>
    </source>
</reference>
<keyword evidence="2" id="KW-1185">Reference proteome</keyword>
<dbReference type="Proteomes" id="UP000626370">
    <property type="component" value="Unassembled WGS sequence"/>
</dbReference>
<proteinExistence type="predicted"/>
<sequence length="60" mass="6619">MPVKPMIKVTAATERFCKKGTKSPQKGKIKIKNTAGNNVTQLKLNNIIRLEQANAKIAIQ</sequence>
<accession>A0ABQ3IRM8</accession>
<evidence type="ECO:0000313" key="2">
    <source>
        <dbReference type="Proteomes" id="UP000626370"/>
    </source>
</evidence>
<comment type="caution">
    <text evidence="1">The sequence shown here is derived from an EMBL/GenBank/DDBJ whole genome shotgun (WGS) entry which is preliminary data.</text>
</comment>
<organism evidence="1 2">
    <name type="scientific">Thalassotalea profundi</name>
    <dbReference type="NCBI Taxonomy" id="2036687"/>
    <lineage>
        <taxon>Bacteria</taxon>
        <taxon>Pseudomonadati</taxon>
        <taxon>Pseudomonadota</taxon>
        <taxon>Gammaproteobacteria</taxon>
        <taxon>Alteromonadales</taxon>
        <taxon>Colwelliaceae</taxon>
        <taxon>Thalassotalea</taxon>
    </lineage>
</organism>
<evidence type="ECO:0000313" key="1">
    <source>
        <dbReference type="EMBL" id="GHE89529.1"/>
    </source>
</evidence>
<gene>
    <name evidence="1" type="ORF">GCM10011501_18870</name>
</gene>